<gene>
    <name evidence="5" type="ORF">ABZ510_05315</name>
</gene>
<comment type="caution">
    <text evidence="5">The sequence shown here is derived from an EMBL/GenBank/DDBJ whole genome shotgun (WGS) entry which is preliminary data.</text>
</comment>
<evidence type="ECO:0000313" key="6">
    <source>
        <dbReference type="Proteomes" id="UP001550628"/>
    </source>
</evidence>
<dbReference type="Gene3D" id="1.10.260.40">
    <property type="entry name" value="lambda repressor-like DNA-binding domains"/>
    <property type="match status" value="1"/>
</dbReference>
<evidence type="ECO:0000259" key="3">
    <source>
        <dbReference type="PROSITE" id="PS50943"/>
    </source>
</evidence>
<dbReference type="InterPro" id="IPR001647">
    <property type="entry name" value="HTH_TetR"/>
</dbReference>
<dbReference type="PRINTS" id="PR00455">
    <property type="entry name" value="HTHTETR"/>
</dbReference>
<feature type="domain" description="HTH tetR-type" evidence="4">
    <location>
        <begin position="95"/>
        <end position="155"/>
    </location>
</feature>
<dbReference type="SUPFAM" id="SSF47413">
    <property type="entry name" value="lambda repressor-like DNA-binding domains"/>
    <property type="match status" value="1"/>
</dbReference>
<sequence>MTERIQDERSIGEDREALGHRLREARKRKRLTIREVAAAVGVSVGTWSATENGLTRITEERLTAAARLFGVDRDDLLYSLAPGSDDATWWRDFPSLHLPAPLHGALEAFVELGYHGATIRDVAERADLSVAGIYHHWPTKQDLLIALLDLTMADLQQRCRAARAEGDGPMNRLTLLVECLALFHTYRRELGFLGASEMRSLEEPHRSRIVRARRDVQDMVDDEVVEGCRRGLMDTPVPREAARAIVTLCTALPQWWSPSGGMSPETTARQYTEFAADLVRVRR</sequence>
<dbReference type="PROSITE" id="PS50977">
    <property type="entry name" value="HTH_TETR_2"/>
    <property type="match status" value="1"/>
</dbReference>
<proteinExistence type="predicted"/>
<dbReference type="InterPro" id="IPR050109">
    <property type="entry name" value="HTH-type_TetR-like_transc_reg"/>
</dbReference>
<keyword evidence="6" id="KW-1185">Reference proteome</keyword>
<dbReference type="Pfam" id="PF00440">
    <property type="entry name" value="TetR_N"/>
    <property type="match status" value="1"/>
</dbReference>
<evidence type="ECO:0000256" key="1">
    <source>
        <dbReference type="ARBA" id="ARBA00023125"/>
    </source>
</evidence>
<dbReference type="Pfam" id="PF17932">
    <property type="entry name" value="TetR_C_24"/>
    <property type="match status" value="1"/>
</dbReference>
<reference evidence="5 6" key="1">
    <citation type="submission" date="2024-06" db="EMBL/GenBank/DDBJ databases">
        <title>The Natural Products Discovery Center: Release of the First 8490 Sequenced Strains for Exploring Actinobacteria Biosynthetic Diversity.</title>
        <authorList>
            <person name="Kalkreuter E."/>
            <person name="Kautsar S.A."/>
            <person name="Yang D."/>
            <person name="Bader C.D."/>
            <person name="Teijaro C.N."/>
            <person name="Fluegel L."/>
            <person name="Davis C.M."/>
            <person name="Simpson J.R."/>
            <person name="Lauterbach L."/>
            <person name="Steele A.D."/>
            <person name="Gui C."/>
            <person name="Meng S."/>
            <person name="Li G."/>
            <person name="Viehrig K."/>
            <person name="Ye F."/>
            <person name="Su P."/>
            <person name="Kiefer A.F."/>
            <person name="Nichols A."/>
            <person name="Cepeda A.J."/>
            <person name="Yan W."/>
            <person name="Fan B."/>
            <person name="Jiang Y."/>
            <person name="Adhikari A."/>
            <person name="Zheng C.-J."/>
            <person name="Schuster L."/>
            <person name="Cowan T.M."/>
            <person name="Smanski M.J."/>
            <person name="Chevrette M.G."/>
            <person name="De Carvalho L.P.S."/>
            <person name="Shen B."/>
        </authorList>
    </citation>
    <scope>NUCLEOTIDE SEQUENCE [LARGE SCALE GENOMIC DNA]</scope>
    <source>
        <strain evidence="5 6">NPDC019708</strain>
    </source>
</reference>
<dbReference type="SUPFAM" id="SSF48498">
    <property type="entry name" value="Tetracyclin repressor-like, C-terminal domain"/>
    <property type="match status" value="1"/>
</dbReference>
<dbReference type="Gene3D" id="1.10.357.10">
    <property type="entry name" value="Tetracycline Repressor, domain 2"/>
    <property type="match status" value="1"/>
</dbReference>
<dbReference type="InterPro" id="IPR009057">
    <property type="entry name" value="Homeodomain-like_sf"/>
</dbReference>
<evidence type="ECO:0000256" key="2">
    <source>
        <dbReference type="PROSITE-ProRule" id="PRU00335"/>
    </source>
</evidence>
<dbReference type="SUPFAM" id="SSF46689">
    <property type="entry name" value="Homeodomain-like"/>
    <property type="match status" value="1"/>
</dbReference>
<dbReference type="InterPro" id="IPR001387">
    <property type="entry name" value="Cro/C1-type_HTH"/>
</dbReference>
<feature type="domain" description="HTH cro/C1-type" evidence="3">
    <location>
        <begin position="22"/>
        <end position="76"/>
    </location>
</feature>
<dbReference type="Proteomes" id="UP001550628">
    <property type="component" value="Unassembled WGS sequence"/>
</dbReference>
<dbReference type="PANTHER" id="PTHR30055:SF237">
    <property type="entry name" value="TRANSCRIPTIONAL REPRESSOR MCE3R"/>
    <property type="match status" value="1"/>
</dbReference>
<dbReference type="PROSITE" id="PS01081">
    <property type="entry name" value="HTH_TETR_1"/>
    <property type="match status" value="1"/>
</dbReference>
<dbReference type="PROSITE" id="PS50943">
    <property type="entry name" value="HTH_CROC1"/>
    <property type="match status" value="1"/>
</dbReference>
<dbReference type="EMBL" id="JBEYBF010000002">
    <property type="protein sequence ID" value="MEU1951262.1"/>
    <property type="molecule type" value="Genomic_DNA"/>
</dbReference>
<dbReference type="GeneID" id="96247072"/>
<organism evidence="5 6">
    <name type="scientific">Nocardia rhamnosiphila</name>
    <dbReference type="NCBI Taxonomy" id="426716"/>
    <lineage>
        <taxon>Bacteria</taxon>
        <taxon>Bacillati</taxon>
        <taxon>Actinomycetota</taxon>
        <taxon>Actinomycetes</taxon>
        <taxon>Mycobacteriales</taxon>
        <taxon>Nocardiaceae</taxon>
        <taxon>Nocardia</taxon>
    </lineage>
</organism>
<dbReference type="InterPro" id="IPR041490">
    <property type="entry name" value="KstR2_TetR_C"/>
</dbReference>
<name>A0ABV2WK50_9NOCA</name>
<evidence type="ECO:0000259" key="4">
    <source>
        <dbReference type="PROSITE" id="PS50977"/>
    </source>
</evidence>
<dbReference type="SMART" id="SM00530">
    <property type="entry name" value="HTH_XRE"/>
    <property type="match status" value="1"/>
</dbReference>
<accession>A0ABV2WK50</accession>
<dbReference type="CDD" id="cd00093">
    <property type="entry name" value="HTH_XRE"/>
    <property type="match status" value="1"/>
</dbReference>
<dbReference type="PANTHER" id="PTHR30055">
    <property type="entry name" value="HTH-TYPE TRANSCRIPTIONAL REGULATOR RUTR"/>
    <property type="match status" value="1"/>
</dbReference>
<dbReference type="InterPro" id="IPR036271">
    <property type="entry name" value="Tet_transcr_reg_TetR-rel_C_sf"/>
</dbReference>
<dbReference type="InterPro" id="IPR010982">
    <property type="entry name" value="Lambda_DNA-bd_dom_sf"/>
</dbReference>
<evidence type="ECO:0000313" key="5">
    <source>
        <dbReference type="EMBL" id="MEU1951262.1"/>
    </source>
</evidence>
<feature type="DNA-binding region" description="H-T-H motif" evidence="2">
    <location>
        <begin position="118"/>
        <end position="137"/>
    </location>
</feature>
<dbReference type="RefSeq" id="WP_051714421.1">
    <property type="nucleotide sequence ID" value="NZ_JBEYBD010000003.1"/>
</dbReference>
<keyword evidence="1 2" id="KW-0238">DNA-binding</keyword>
<dbReference type="Pfam" id="PF13560">
    <property type="entry name" value="HTH_31"/>
    <property type="match status" value="1"/>
</dbReference>
<dbReference type="InterPro" id="IPR023772">
    <property type="entry name" value="DNA-bd_HTH_TetR-type_CS"/>
</dbReference>
<protein>
    <submittedName>
        <fullName evidence="5">TetR family transcriptional regulator</fullName>
    </submittedName>
</protein>